<proteinExistence type="predicted"/>
<gene>
    <name evidence="1" type="ORF">ACFQ2Z_20005</name>
</gene>
<evidence type="ECO:0000313" key="1">
    <source>
        <dbReference type="EMBL" id="MFD1183632.1"/>
    </source>
</evidence>
<sequence>MRIIKTEQDIVFLRRAGVLPAALLVLVEDFFNKLRIELEDEEDSQFRLGKNGYIVLLEEGDNVRDLGNVGLTHERGGLLGSCPEYVETLDLGDCQRAYKIAVLYDNDYLMTFFTQTGAHDEEVEQWLKDQAERS</sequence>
<comment type="caution">
    <text evidence="1">The sequence shown here is derived from an EMBL/GenBank/DDBJ whole genome shotgun (WGS) entry which is preliminary data.</text>
</comment>
<name>A0ABW3SGM5_9BACL</name>
<evidence type="ECO:0000313" key="2">
    <source>
        <dbReference type="Proteomes" id="UP001597211"/>
    </source>
</evidence>
<dbReference type="Proteomes" id="UP001597211">
    <property type="component" value="Unassembled WGS sequence"/>
</dbReference>
<keyword evidence="2" id="KW-1185">Reference proteome</keyword>
<organism evidence="1 2">
    <name type="scientific">Paenibacillus timonensis</name>
    <dbReference type="NCBI Taxonomy" id="225915"/>
    <lineage>
        <taxon>Bacteria</taxon>
        <taxon>Bacillati</taxon>
        <taxon>Bacillota</taxon>
        <taxon>Bacilli</taxon>
        <taxon>Bacillales</taxon>
        <taxon>Paenibacillaceae</taxon>
        <taxon>Paenibacillus</taxon>
    </lineage>
</organism>
<reference evidence="2" key="1">
    <citation type="journal article" date="2019" name="Int. J. Syst. Evol. Microbiol.">
        <title>The Global Catalogue of Microorganisms (GCM) 10K type strain sequencing project: providing services to taxonomists for standard genome sequencing and annotation.</title>
        <authorList>
            <consortium name="The Broad Institute Genomics Platform"/>
            <consortium name="The Broad Institute Genome Sequencing Center for Infectious Disease"/>
            <person name="Wu L."/>
            <person name="Ma J."/>
        </authorList>
    </citation>
    <scope>NUCLEOTIDE SEQUENCE [LARGE SCALE GENOMIC DNA]</scope>
    <source>
        <strain evidence="2">CCUG 48216</strain>
    </source>
</reference>
<dbReference type="RefSeq" id="WP_240270713.1">
    <property type="nucleotide sequence ID" value="NZ_JAKSXN010000054.1"/>
</dbReference>
<accession>A0ABW3SGM5</accession>
<protein>
    <submittedName>
        <fullName evidence="1">Uncharacterized protein</fullName>
    </submittedName>
</protein>
<dbReference type="EMBL" id="JBHTKZ010000051">
    <property type="protein sequence ID" value="MFD1183632.1"/>
    <property type="molecule type" value="Genomic_DNA"/>
</dbReference>